<keyword evidence="3" id="KW-1185">Reference proteome</keyword>
<dbReference type="PROSITE" id="PS51257">
    <property type="entry name" value="PROKAR_LIPOPROTEIN"/>
    <property type="match status" value="1"/>
</dbReference>
<name>A0AAJ1UC26_9RHOB</name>
<evidence type="ECO:0000313" key="3">
    <source>
        <dbReference type="Proteomes" id="UP001227162"/>
    </source>
</evidence>
<feature type="chain" id="PRO_5042495589" description="Arginine transporter" evidence="1">
    <location>
        <begin position="23"/>
        <end position="138"/>
    </location>
</feature>
<dbReference type="EMBL" id="JANFFA010000003">
    <property type="protein sequence ID" value="MDQ2094773.1"/>
    <property type="molecule type" value="Genomic_DNA"/>
</dbReference>
<sequence>MRNFILLAAILSLAACGGYRKAARDVGPDRTTVIRVKPQPSAPGTTTAAIVPIRTASGPISRACMASDRKARSTTRCGCIQAVANDMLSSSDQRLAVSFYDDPHKAQVIRQSDNPRHETFWKAYSSYAEAAATACSGA</sequence>
<dbReference type="Proteomes" id="UP001227162">
    <property type="component" value="Unassembled WGS sequence"/>
</dbReference>
<keyword evidence="1" id="KW-0732">Signal</keyword>
<proteinExistence type="predicted"/>
<evidence type="ECO:0008006" key="4">
    <source>
        <dbReference type="Google" id="ProtNLM"/>
    </source>
</evidence>
<accession>A0AAJ1UC26</accession>
<reference evidence="2" key="2">
    <citation type="submission" date="2023-04" db="EMBL/GenBank/DDBJ databases">
        <title>'Rhodoalgimonas zhirmunskyi' gen. nov., isolated from a red alga.</title>
        <authorList>
            <person name="Nedashkovskaya O.I."/>
            <person name="Otstavnykh N.Y."/>
            <person name="Bystritskaya E.P."/>
            <person name="Balabanova L.A."/>
            <person name="Isaeva M.P."/>
        </authorList>
    </citation>
    <scope>NUCLEOTIDE SEQUENCE</scope>
    <source>
        <strain evidence="2">10Alg 79</strain>
    </source>
</reference>
<evidence type="ECO:0000256" key="1">
    <source>
        <dbReference type="SAM" id="SignalP"/>
    </source>
</evidence>
<dbReference type="RefSeq" id="WP_317626386.1">
    <property type="nucleotide sequence ID" value="NZ_JANFFA010000003.1"/>
</dbReference>
<dbReference type="AlphaFoldDB" id="A0AAJ1UC26"/>
<comment type="caution">
    <text evidence="2">The sequence shown here is derived from an EMBL/GenBank/DDBJ whole genome shotgun (WGS) entry which is preliminary data.</text>
</comment>
<organism evidence="2 3">
    <name type="scientific">Rhodalgimonas zhirmunskyi</name>
    <dbReference type="NCBI Taxonomy" id="2964767"/>
    <lineage>
        <taxon>Bacteria</taxon>
        <taxon>Pseudomonadati</taxon>
        <taxon>Pseudomonadota</taxon>
        <taxon>Alphaproteobacteria</taxon>
        <taxon>Rhodobacterales</taxon>
        <taxon>Roseobacteraceae</taxon>
        <taxon>Rhodalgimonas</taxon>
    </lineage>
</organism>
<gene>
    <name evidence="2" type="ORF">NOI20_11680</name>
</gene>
<protein>
    <recommendedName>
        <fullName evidence="4">Arginine transporter</fullName>
    </recommendedName>
</protein>
<evidence type="ECO:0000313" key="2">
    <source>
        <dbReference type="EMBL" id="MDQ2094773.1"/>
    </source>
</evidence>
<reference evidence="2" key="1">
    <citation type="submission" date="2022-07" db="EMBL/GenBank/DDBJ databases">
        <authorList>
            <person name="Otstavnykh N."/>
            <person name="Isaeva M."/>
            <person name="Bystritskaya E."/>
        </authorList>
    </citation>
    <scope>NUCLEOTIDE SEQUENCE</scope>
    <source>
        <strain evidence="2">10Alg 79</strain>
    </source>
</reference>
<feature type="signal peptide" evidence="1">
    <location>
        <begin position="1"/>
        <end position="22"/>
    </location>
</feature>